<keyword evidence="6 14" id="KW-0347">Helicase</keyword>
<evidence type="ECO:0000256" key="2">
    <source>
        <dbReference type="ARBA" id="ARBA00022515"/>
    </source>
</evidence>
<dbReference type="NCBIfam" id="NF004384">
    <property type="entry name" value="PRK05748.1"/>
    <property type="match status" value="1"/>
</dbReference>
<dbReference type="InterPro" id="IPR016136">
    <property type="entry name" value="DNA_helicase_N/primase_C"/>
</dbReference>
<dbReference type="InterPro" id="IPR007693">
    <property type="entry name" value="DNA_helicase_DnaB-like_N"/>
</dbReference>
<evidence type="ECO:0000256" key="9">
    <source>
        <dbReference type="ARBA" id="ARBA00023235"/>
    </source>
</evidence>
<comment type="similarity">
    <text evidence="1">Belongs to the helicase family. DnaB subfamily.</text>
</comment>
<dbReference type="InterPro" id="IPR007694">
    <property type="entry name" value="DNA_helicase_DnaB-like_C"/>
</dbReference>
<dbReference type="CDD" id="cd00984">
    <property type="entry name" value="DnaB_C"/>
    <property type="match status" value="1"/>
</dbReference>
<evidence type="ECO:0000259" key="13">
    <source>
        <dbReference type="PROSITE" id="PS51199"/>
    </source>
</evidence>
<dbReference type="InterPro" id="IPR007692">
    <property type="entry name" value="DNA_helicase_DnaB"/>
</dbReference>
<evidence type="ECO:0000256" key="4">
    <source>
        <dbReference type="ARBA" id="ARBA00022741"/>
    </source>
</evidence>
<feature type="region of interest" description="Disordered" evidence="12">
    <location>
        <begin position="1"/>
        <end position="23"/>
    </location>
</feature>
<dbReference type="Gene3D" id="3.40.50.300">
    <property type="entry name" value="P-loop containing nucleotide triphosphate hydrolases"/>
    <property type="match status" value="1"/>
</dbReference>
<dbReference type="Pfam" id="PF00772">
    <property type="entry name" value="DnaB"/>
    <property type="match status" value="1"/>
</dbReference>
<evidence type="ECO:0000256" key="5">
    <source>
        <dbReference type="ARBA" id="ARBA00022801"/>
    </source>
</evidence>
<dbReference type="InterPro" id="IPR036185">
    <property type="entry name" value="DNA_heli_DnaB-like_N_sf"/>
</dbReference>
<dbReference type="GO" id="GO:1990077">
    <property type="term" value="C:primosome complex"/>
    <property type="evidence" value="ECO:0007669"/>
    <property type="project" value="UniProtKB-KW"/>
</dbReference>
<dbReference type="FunFam" id="1.10.860.10:FF:000001">
    <property type="entry name" value="Replicative DNA helicase"/>
    <property type="match status" value="1"/>
</dbReference>
<keyword evidence="4" id="KW-0547">Nucleotide-binding</keyword>
<dbReference type="GO" id="GO:0003677">
    <property type="term" value="F:DNA binding"/>
    <property type="evidence" value="ECO:0007669"/>
    <property type="project" value="UniProtKB-KW"/>
</dbReference>
<keyword evidence="5 14" id="KW-0378">Hydrolase</keyword>
<evidence type="ECO:0000256" key="7">
    <source>
        <dbReference type="ARBA" id="ARBA00022840"/>
    </source>
</evidence>
<dbReference type="GO" id="GO:0043139">
    <property type="term" value="F:5'-3' DNA helicase activity"/>
    <property type="evidence" value="ECO:0007669"/>
    <property type="project" value="UniProtKB-EC"/>
</dbReference>
<dbReference type="NCBIfam" id="TIGR00665">
    <property type="entry name" value="DnaB"/>
    <property type="match status" value="1"/>
</dbReference>
<reference evidence="14" key="1">
    <citation type="submission" date="2018-06" db="EMBL/GenBank/DDBJ databases">
        <authorList>
            <person name="Zhirakovskaya E."/>
        </authorList>
    </citation>
    <scope>NUCLEOTIDE SEQUENCE</scope>
</reference>
<evidence type="ECO:0000313" key="14">
    <source>
        <dbReference type="EMBL" id="VAW33548.1"/>
    </source>
</evidence>
<evidence type="ECO:0000256" key="6">
    <source>
        <dbReference type="ARBA" id="ARBA00022806"/>
    </source>
</evidence>
<keyword evidence="9" id="KW-0413">Isomerase</keyword>
<keyword evidence="8" id="KW-0238">DNA-binding</keyword>
<dbReference type="PROSITE" id="PS51199">
    <property type="entry name" value="SF4_HELICASE"/>
    <property type="match status" value="1"/>
</dbReference>
<dbReference type="EC" id="5.6.2.3" evidence="10"/>
<evidence type="ECO:0000256" key="8">
    <source>
        <dbReference type="ARBA" id="ARBA00023125"/>
    </source>
</evidence>
<protein>
    <recommendedName>
        <fullName evidence="10">DNA 5'-3' helicase</fullName>
        <ecNumber evidence="10">5.6.2.3</ecNumber>
    </recommendedName>
</protein>
<name>A0A3B0URM1_9ZZZZ</name>
<gene>
    <name evidence="14" type="ORF">MNBD_GAMMA01-1702</name>
</gene>
<dbReference type="AlphaFoldDB" id="A0A3B0URM1"/>
<dbReference type="GO" id="GO:0006269">
    <property type="term" value="P:DNA replication, synthesis of primer"/>
    <property type="evidence" value="ECO:0007669"/>
    <property type="project" value="UniProtKB-KW"/>
</dbReference>
<feature type="domain" description="SF4 helicase" evidence="13">
    <location>
        <begin position="195"/>
        <end position="459"/>
    </location>
</feature>
<dbReference type="GO" id="GO:0042802">
    <property type="term" value="F:identical protein binding"/>
    <property type="evidence" value="ECO:0007669"/>
    <property type="project" value="UniProtKB-ARBA"/>
</dbReference>
<dbReference type="SUPFAM" id="SSF48024">
    <property type="entry name" value="N-terminal domain of DnaB helicase"/>
    <property type="match status" value="1"/>
</dbReference>
<comment type="catalytic activity">
    <reaction evidence="11">
        <text>ATP + H2O = ADP + phosphate + H(+)</text>
        <dbReference type="Rhea" id="RHEA:13065"/>
        <dbReference type="ChEBI" id="CHEBI:15377"/>
        <dbReference type="ChEBI" id="CHEBI:15378"/>
        <dbReference type="ChEBI" id="CHEBI:30616"/>
        <dbReference type="ChEBI" id="CHEBI:43474"/>
        <dbReference type="ChEBI" id="CHEBI:456216"/>
        <dbReference type="EC" id="5.6.2.3"/>
    </reaction>
</comment>
<keyword evidence="3" id="KW-0235">DNA replication</keyword>
<evidence type="ECO:0000256" key="1">
    <source>
        <dbReference type="ARBA" id="ARBA00008428"/>
    </source>
</evidence>
<dbReference type="InterPro" id="IPR027417">
    <property type="entry name" value="P-loop_NTPase"/>
</dbReference>
<dbReference type="FunFam" id="3.40.50.300:FF:000076">
    <property type="entry name" value="Replicative DNA helicase"/>
    <property type="match status" value="1"/>
</dbReference>
<sequence>MNDFSRKNTNKKKANRIDNLKIPPQSDDAERSVLGGLLLVTDAWDKIADLISEGDFYRNDHTLIFKAIKALSEQSKPCDVITVGEWLDTHQLSEDAGGEDYLVEIASNVPGAANIKAYAEIVREKSVLRQLIQIGNDLTERAFSPEGKNSDDLLEEAEKEVFNIREQTLKTKSGFQDIKGLLRQAVETMEKMSESDGSMTGIPTGFTDLDNRTNGLQKSDLIIVAGRPAMGKTAFAMNIVEKAAIKHGASVAIFSMEMSAVQLVMRMMSSLSRINSGKLKTGNLLDDEWPRIGQQQQLMANSRIFIDDTPALSPLEIRARCRRLKRQHGLDLVVIDYLQLMQVKGAENRVNEISEISRSLKALAKELDIPVIALSQLNRSLEQRPNKRPIMSDLRESGAIEQDADLIIFIYRDEVYNEESAYKGKAEIIIGKHRHGSTGMVPLTFLGEFTRFENFLSDIGIENATPQQR</sequence>
<dbReference type="SUPFAM" id="SSF52540">
    <property type="entry name" value="P-loop containing nucleoside triphosphate hydrolases"/>
    <property type="match status" value="1"/>
</dbReference>
<dbReference type="Gene3D" id="1.10.860.10">
    <property type="entry name" value="DNAb Helicase, Chain A"/>
    <property type="match status" value="1"/>
</dbReference>
<dbReference type="GO" id="GO:0016887">
    <property type="term" value="F:ATP hydrolysis activity"/>
    <property type="evidence" value="ECO:0007669"/>
    <property type="project" value="RHEA"/>
</dbReference>
<evidence type="ECO:0000256" key="11">
    <source>
        <dbReference type="ARBA" id="ARBA00048954"/>
    </source>
</evidence>
<dbReference type="GO" id="GO:0005829">
    <property type="term" value="C:cytosol"/>
    <property type="evidence" value="ECO:0007669"/>
    <property type="project" value="TreeGrafter"/>
</dbReference>
<dbReference type="EMBL" id="UOEW01000037">
    <property type="protein sequence ID" value="VAW33548.1"/>
    <property type="molecule type" value="Genomic_DNA"/>
</dbReference>
<keyword evidence="2" id="KW-0639">Primosome</keyword>
<evidence type="ECO:0000256" key="3">
    <source>
        <dbReference type="ARBA" id="ARBA00022705"/>
    </source>
</evidence>
<keyword evidence="7" id="KW-0067">ATP-binding</keyword>
<dbReference type="GO" id="GO:0005524">
    <property type="term" value="F:ATP binding"/>
    <property type="evidence" value="ECO:0007669"/>
    <property type="project" value="UniProtKB-KW"/>
</dbReference>
<dbReference type="PANTHER" id="PTHR30153">
    <property type="entry name" value="REPLICATIVE DNA HELICASE DNAB"/>
    <property type="match status" value="1"/>
</dbReference>
<accession>A0A3B0URM1</accession>
<proteinExistence type="inferred from homology"/>
<evidence type="ECO:0000256" key="10">
    <source>
        <dbReference type="ARBA" id="ARBA00044969"/>
    </source>
</evidence>
<organism evidence="14">
    <name type="scientific">hydrothermal vent metagenome</name>
    <dbReference type="NCBI Taxonomy" id="652676"/>
    <lineage>
        <taxon>unclassified sequences</taxon>
        <taxon>metagenomes</taxon>
        <taxon>ecological metagenomes</taxon>
    </lineage>
</organism>
<dbReference type="Pfam" id="PF03796">
    <property type="entry name" value="DnaB_C"/>
    <property type="match status" value="1"/>
</dbReference>
<evidence type="ECO:0000256" key="12">
    <source>
        <dbReference type="SAM" id="MobiDB-lite"/>
    </source>
</evidence>
<dbReference type="PANTHER" id="PTHR30153:SF2">
    <property type="entry name" value="REPLICATIVE DNA HELICASE"/>
    <property type="match status" value="1"/>
</dbReference>